<accession>A0A8J2P6V9</accession>
<dbReference type="Proteomes" id="UP000708208">
    <property type="component" value="Unassembled WGS sequence"/>
</dbReference>
<sequence>MINGNFYGQIRQFDMLRLHH</sequence>
<protein>
    <submittedName>
        <fullName evidence="1">Uncharacterized protein</fullName>
    </submittedName>
</protein>
<feature type="non-terminal residue" evidence="1">
    <location>
        <position position="20"/>
    </location>
</feature>
<reference evidence="1" key="1">
    <citation type="submission" date="2021-06" db="EMBL/GenBank/DDBJ databases">
        <authorList>
            <person name="Hodson N. C."/>
            <person name="Mongue J. A."/>
            <person name="Jaron S. K."/>
        </authorList>
    </citation>
    <scope>NUCLEOTIDE SEQUENCE</scope>
</reference>
<dbReference type="EMBL" id="CAJVCH010380019">
    <property type="protein sequence ID" value="CAG7816866.1"/>
    <property type="molecule type" value="Genomic_DNA"/>
</dbReference>
<evidence type="ECO:0000313" key="1">
    <source>
        <dbReference type="EMBL" id="CAG7816866.1"/>
    </source>
</evidence>
<feature type="non-terminal residue" evidence="1">
    <location>
        <position position="1"/>
    </location>
</feature>
<name>A0A8J2P6V9_9HEXA</name>
<gene>
    <name evidence="1" type="ORF">AFUS01_LOCUS27460</name>
</gene>
<evidence type="ECO:0000313" key="2">
    <source>
        <dbReference type="Proteomes" id="UP000708208"/>
    </source>
</evidence>
<comment type="caution">
    <text evidence="1">The sequence shown here is derived from an EMBL/GenBank/DDBJ whole genome shotgun (WGS) entry which is preliminary data.</text>
</comment>
<organism evidence="1 2">
    <name type="scientific">Allacma fusca</name>
    <dbReference type="NCBI Taxonomy" id="39272"/>
    <lineage>
        <taxon>Eukaryota</taxon>
        <taxon>Metazoa</taxon>
        <taxon>Ecdysozoa</taxon>
        <taxon>Arthropoda</taxon>
        <taxon>Hexapoda</taxon>
        <taxon>Collembola</taxon>
        <taxon>Symphypleona</taxon>
        <taxon>Sminthuridae</taxon>
        <taxon>Allacma</taxon>
    </lineage>
</organism>
<keyword evidence="2" id="KW-1185">Reference proteome</keyword>
<proteinExistence type="predicted"/>
<dbReference type="AlphaFoldDB" id="A0A8J2P6V9"/>